<evidence type="ECO:0000313" key="3">
    <source>
        <dbReference type="Proteomes" id="UP000647133"/>
    </source>
</evidence>
<keyword evidence="1" id="KW-1133">Transmembrane helix</keyword>
<evidence type="ECO:0000313" key="2">
    <source>
        <dbReference type="EMBL" id="MBD8488738.1"/>
    </source>
</evidence>
<keyword evidence="1" id="KW-0812">Transmembrane</keyword>
<protein>
    <submittedName>
        <fullName evidence="2">PepSY domain-containing protein</fullName>
    </submittedName>
</protein>
<reference evidence="2 3" key="1">
    <citation type="submission" date="2020-09" db="EMBL/GenBank/DDBJ databases">
        <title>Echinicola sp. CAU 1574 isolated from sand of Sido Beach.</title>
        <authorList>
            <person name="Kim W."/>
        </authorList>
    </citation>
    <scope>NUCLEOTIDE SEQUENCE [LARGE SCALE GENOMIC DNA]</scope>
    <source>
        <strain evidence="2 3">CAU 1574</strain>
    </source>
</reference>
<gene>
    <name evidence="2" type="ORF">IFO69_08280</name>
</gene>
<keyword evidence="1" id="KW-0472">Membrane</keyword>
<evidence type="ECO:0000256" key="1">
    <source>
        <dbReference type="SAM" id="Phobius"/>
    </source>
</evidence>
<sequence length="441" mass="50544">MKNKLLWKIHNWIGLYSGVVIVFLSITGAAALFRPEIDRVLNPELTKVVPQEKKASLTKVVEAILSEHPDKYLFEIELPKPYLDTWNIRLMPKEKKELFPMIWEVFVNPYTGEILGERNYFESFSYFLRNIHVRLYEAAYGRQIVGLAGLALLISTITGFLIYGQFMKKRSFGEVRKKNLRIQQADLHKYIGIAALFFNLMISITGAWLGLQVYLMDAFDMNIPSQYVRENKPLSKEQDTAFALDFDKAYSISKSAFPEMTPWIIRPTTNGEGLIHIYGDISGQTYERRSNKLVLDKFSYATQQKYNISDQGFGAKLYYVQEAFHFGDFAGLPLKVLYCILAFSSGFLSLSGFIIYLERIKKKREKKENQTPLKPLLVKWTVGMLAFIVIIAVLSTNFGIGVPSLLVTISIYGFLLFMILKGLYKLVRKKNMSSQAQKTPV</sequence>
<comment type="caution">
    <text evidence="2">The sequence shown here is derived from an EMBL/GenBank/DDBJ whole genome shotgun (WGS) entry which is preliminary data.</text>
</comment>
<dbReference type="Pfam" id="PF03929">
    <property type="entry name" value="PepSY_TM"/>
    <property type="match status" value="1"/>
</dbReference>
<keyword evidence="3" id="KW-1185">Reference proteome</keyword>
<feature type="transmembrane region" description="Helical" evidence="1">
    <location>
        <begin position="187"/>
        <end position="211"/>
    </location>
</feature>
<feature type="transmembrane region" description="Helical" evidence="1">
    <location>
        <begin position="404"/>
        <end position="424"/>
    </location>
</feature>
<dbReference type="Proteomes" id="UP000647133">
    <property type="component" value="Unassembled WGS sequence"/>
</dbReference>
<accession>A0ABR9AIX3</accession>
<dbReference type="EMBL" id="JACYTQ010000002">
    <property type="protein sequence ID" value="MBD8488738.1"/>
    <property type="molecule type" value="Genomic_DNA"/>
</dbReference>
<organism evidence="2 3">
    <name type="scientific">Echinicola arenosa</name>
    <dbReference type="NCBI Taxonomy" id="2774144"/>
    <lineage>
        <taxon>Bacteria</taxon>
        <taxon>Pseudomonadati</taxon>
        <taxon>Bacteroidota</taxon>
        <taxon>Cytophagia</taxon>
        <taxon>Cytophagales</taxon>
        <taxon>Cyclobacteriaceae</taxon>
        <taxon>Echinicola</taxon>
    </lineage>
</organism>
<feature type="transmembrane region" description="Helical" evidence="1">
    <location>
        <begin position="377"/>
        <end position="398"/>
    </location>
</feature>
<proteinExistence type="predicted"/>
<dbReference type="PANTHER" id="PTHR34219">
    <property type="entry name" value="IRON-REGULATED INNER MEMBRANE PROTEIN-RELATED"/>
    <property type="match status" value="1"/>
</dbReference>
<name>A0ABR9AIX3_9BACT</name>
<feature type="transmembrane region" description="Helical" evidence="1">
    <location>
        <begin position="12"/>
        <end position="33"/>
    </location>
</feature>
<feature type="transmembrane region" description="Helical" evidence="1">
    <location>
        <begin position="335"/>
        <end position="357"/>
    </location>
</feature>
<dbReference type="InterPro" id="IPR005625">
    <property type="entry name" value="PepSY-ass_TM"/>
</dbReference>
<feature type="transmembrane region" description="Helical" evidence="1">
    <location>
        <begin position="144"/>
        <end position="166"/>
    </location>
</feature>
<dbReference type="RefSeq" id="WP_192009590.1">
    <property type="nucleotide sequence ID" value="NZ_JACYTQ010000002.1"/>
</dbReference>